<evidence type="ECO:0000256" key="1">
    <source>
        <dbReference type="SAM" id="MobiDB-lite"/>
    </source>
</evidence>
<feature type="region of interest" description="Disordered" evidence="1">
    <location>
        <begin position="49"/>
        <end position="68"/>
    </location>
</feature>
<name>A0A3V3U5Q0_SALET</name>
<comment type="caution">
    <text evidence="2">The sequence shown here is derived from an EMBL/GenBank/DDBJ whole genome shotgun (WGS) entry which is preliminary data.</text>
</comment>
<accession>A0A3V3U5Q0</accession>
<evidence type="ECO:0000313" key="2">
    <source>
        <dbReference type="EMBL" id="EBV2394222.1"/>
    </source>
</evidence>
<dbReference type="AlphaFoldDB" id="A0A3V3U5Q0"/>
<protein>
    <submittedName>
        <fullName evidence="2">Uncharacterized protein</fullName>
    </submittedName>
</protein>
<gene>
    <name evidence="2" type="ORF">DN323_01000</name>
</gene>
<proteinExistence type="predicted"/>
<sequence length="68" mass="7645">MKIVAGMNECQLKARVVNKQIELGGNVDSVCVWLEFFNQASCDYNKTSHERCKDCKDKGRSCEGSRSV</sequence>
<dbReference type="EMBL" id="AAHEPM010000001">
    <property type="protein sequence ID" value="EBV2394222.1"/>
    <property type="molecule type" value="Genomic_DNA"/>
</dbReference>
<organism evidence="2">
    <name type="scientific">Salmonella enterica subsp. enterica serovar Havana</name>
    <dbReference type="NCBI Taxonomy" id="179997"/>
    <lineage>
        <taxon>Bacteria</taxon>
        <taxon>Pseudomonadati</taxon>
        <taxon>Pseudomonadota</taxon>
        <taxon>Gammaproteobacteria</taxon>
        <taxon>Enterobacterales</taxon>
        <taxon>Enterobacteriaceae</taxon>
        <taxon>Salmonella</taxon>
    </lineage>
</organism>
<reference evidence="2" key="1">
    <citation type="submission" date="2018-06" db="EMBL/GenBank/DDBJ databases">
        <authorList>
            <person name="Ashton P.M."/>
            <person name="Dallman T."/>
            <person name="Nair S."/>
            <person name="De Pinna E."/>
            <person name="Peters T."/>
            <person name="Grant K."/>
        </authorList>
    </citation>
    <scope>NUCLEOTIDE SEQUENCE</scope>
    <source>
        <strain evidence="2">288881</strain>
    </source>
</reference>